<comment type="pathway">
    <text evidence="1">Sulfur metabolism; hydrogen sulfide biosynthesis; sulfite from sulfate: step 1/3.</text>
</comment>
<dbReference type="InterPro" id="IPR015947">
    <property type="entry name" value="PUA-like_sf"/>
</dbReference>
<dbReference type="InterPro" id="IPR014729">
    <property type="entry name" value="Rossmann-like_a/b/a_fold"/>
</dbReference>
<name>A0A2R5GT71_9STRA</name>
<keyword evidence="3 13" id="KW-0808">Transferase</keyword>
<evidence type="ECO:0000256" key="9">
    <source>
        <dbReference type="ARBA" id="ARBA00041598"/>
    </source>
</evidence>
<organism evidence="13 14">
    <name type="scientific">Hondaea fermentalgiana</name>
    <dbReference type="NCBI Taxonomy" id="2315210"/>
    <lineage>
        <taxon>Eukaryota</taxon>
        <taxon>Sar</taxon>
        <taxon>Stramenopiles</taxon>
        <taxon>Bigyra</taxon>
        <taxon>Labyrinthulomycetes</taxon>
        <taxon>Thraustochytrida</taxon>
        <taxon>Thraustochytriidae</taxon>
        <taxon>Hondaea</taxon>
    </lineage>
</organism>
<dbReference type="SUPFAM" id="SSF88697">
    <property type="entry name" value="PUA domain-like"/>
    <property type="match status" value="1"/>
</dbReference>
<accession>A0A2R5GT71</accession>
<comment type="similarity">
    <text evidence="8">Belongs to the sulfate adenylyltransferase family.</text>
</comment>
<feature type="region of interest" description="Disordered" evidence="10">
    <location>
        <begin position="1"/>
        <end position="45"/>
    </location>
</feature>
<dbReference type="NCBIfam" id="TIGR00339">
    <property type="entry name" value="sopT"/>
    <property type="match status" value="1"/>
</dbReference>
<keyword evidence="6" id="KW-0067">ATP-binding</keyword>
<evidence type="ECO:0000256" key="2">
    <source>
        <dbReference type="ARBA" id="ARBA00012391"/>
    </source>
</evidence>
<dbReference type="Pfam" id="PF14306">
    <property type="entry name" value="PUA_2"/>
    <property type="match status" value="1"/>
</dbReference>
<evidence type="ECO:0000259" key="12">
    <source>
        <dbReference type="Pfam" id="PF14306"/>
    </source>
</evidence>
<feature type="compositionally biased region" description="Basic and acidic residues" evidence="10">
    <location>
        <begin position="16"/>
        <end position="27"/>
    </location>
</feature>
<feature type="domain" description="Sulphate adenylyltransferase catalytic" evidence="11">
    <location>
        <begin position="449"/>
        <end position="668"/>
    </location>
</feature>
<dbReference type="InterPro" id="IPR025980">
    <property type="entry name" value="ATP-Sase_PUA-like_dom"/>
</dbReference>
<dbReference type="InterPro" id="IPR002650">
    <property type="entry name" value="Sulphate_adenylyltransferase"/>
</dbReference>
<comment type="caution">
    <text evidence="13">The sequence shown here is derived from an EMBL/GenBank/DDBJ whole genome shotgun (WGS) entry which is preliminary data.</text>
</comment>
<dbReference type="GO" id="GO:0004781">
    <property type="term" value="F:sulfate adenylyltransferase (ATP) activity"/>
    <property type="evidence" value="ECO:0007669"/>
    <property type="project" value="UniProtKB-EC"/>
</dbReference>
<evidence type="ECO:0000256" key="1">
    <source>
        <dbReference type="ARBA" id="ARBA00005048"/>
    </source>
</evidence>
<proteinExistence type="inferred from homology"/>
<keyword evidence="14" id="KW-1185">Reference proteome</keyword>
<dbReference type="SUPFAM" id="SSF52374">
    <property type="entry name" value="Nucleotidylyl transferase"/>
    <property type="match status" value="1"/>
</dbReference>
<dbReference type="AlphaFoldDB" id="A0A2R5GT71"/>
<dbReference type="GO" id="GO:0000103">
    <property type="term" value="P:sulfate assimilation"/>
    <property type="evidence" value="ECO:0007669"/>
    <property type="project" value="InterPro"/>
</dbReference>
<dbReference type="EC" id="2.7.7.4" evidence="2"/>
<evidence type="ECO:0000256" key="6">
    <source>
        <dbReference type="ARBA" id="ARBA00022840"/>
    </source>
</evidence>
<dbReference type="PANTHER" id="PTHR43509:SF1">
    <property type="entry name" value="SULFATE ADENYLYLTRANSFERASE"/>
    <property type="match status" value="1"/>
</dbReference>
<dbReference type="PANTHER" id="PTHR43509">
    <property type="match status" value="1"/>
</dbReference>
<reference evidence="13 14" key="1">
    <citation type="submission" date="2017-12" db="EMBL/GenBank/DDBJ databases">
        <title>Sequencing, de novo assembly and annotation of complete genome of a new Thraustochytrid species, strain FCC1311.</title>
        <authorList>
            <person name="Sedici K."/>
            <person name="Godart F."/>
            <person name="Aiese Cigliano R."/>
            <person name="Sanseverino W."/>
            <person name="Barakat M."/>
            <person name="Ortet P."/>
            <person name="Marechal E."/>
            <person name="Cagnac O."/>
            <person name="Amato A."/>
        </authorList>
    </citation>
    <scope>NUCLEOTIDE SEQUENCE [LARGE SCALE GENOMIC DNA]</scope>
</reference>
<dbReference type="Pfam" id="PF03357">
    <property type="entry name" value="Snf7"/>
    <property type="match status" value="1"/>
</dbReference>
<dbReference type="Gene3D" id="6.10.250.1710">
    <property type="match status" value="1"/>
</dbReference>
<dbReference type="GO" id="GO:0007034">
    <property type="term" value="P:vacuolar transport"/>
    <property type="evidence" value="ECO:0007669"/>
    <property type="project" value="InterPro"/>
</dbReference>
<keyword evidence="5" id="KW-0547">Nucleotide-binding</keyword>
<evidence type="ECO:0000256" key="8">
    <source>
        <dbReference type="ARBA" id="ARBA00037980"/>
    </source>
</evidence>
<evidence type="ECO:0000313" key="14">
    <source>
        <dbReference type="Proteomes" id="UP000241890"/>
    </source>
</evidence>
<dbReference type="EMBL" id="BEYU01000178">
    <property type="protein sequence ID" value="GBG34052.1"/>
    <property type="molecule type" value="Genomic_DNA"/>
</dbReference>
<gene>
    <name evidence="13" type="ORF">FCC1311_102752</name>
</gene>
<feature type="domain" description="ATP-sulfurylase PUA-like" evidence="12">
    <location>
        <begin position="288"/>
        <end position="440"/>
    </location>
</feature>
<evidence type="ECO:0000256" key="4">
    <source>
        <dbReference type="ARBA" id="ARBA00022695"/>
    </source>
</evidence>
<evidence type="ECO:0000256" key="7">
    <source>
        <dbReference type="ARBA" id="ARBA00031812"/>
    </source>
</evidence>
<evidence type="ECO:0000256" key="3">
    <source>
        <dbReference type="ARBA" id="ARBA00022679"/>
    </source>
</evidence>
<evidence type="ECO:0000256" key="5">
    <source>
        <dbReference type="ARBA" id="ARBA00022741"/>
    </source>
</evidence>
<dbReference type="Proteomes" id="UP000241890">
    <property type="component" value="Unassembled WGS sequence"/>
</dbReference>
<evidence type="ECO:0000313" key="13">
    <source>
        <dbReference type="EMBL" id="GBG34052.1"/>
    </source>
</evidence>
<dbReference type="InterPro" id="IPR024951">
    <property type="entry name" value="Sulfurylase_cat_dom"/>
</dbReference>
<dbReference type="Gene3D" id="3.10.400.10">
    <property type="entry name" value="Sulfate adenylyltransferase"/>
    <property type="match status" value="1"/>
</dbReference>
<dbReference type="GO" id="GO:0005524">
    <property type="term" value="F:ATP binding"/>
    <property type="evidence" value="ECO:0007669"/>
    <property type="project" value="UniProtKB-KW"/>
</dbReference>
<dbReference type="InterPro" id="IPR005024">
    <property type="entry name" value="Snf7_fam"/>
</dbReference>
<dbReference type="Gene3D" id="1.10.287.1060">
    <property type="entry name" value="ESAT-6-like"/>
    <property type="match status" value="1"/>
</dbReference>
<evidence type="ECO:0000259" key="11">
    <source>
        <dbReference type="Pfam" id="PF01747"/>
    </source>
</evidence>
<dbReference type="InParanoid" id="A0A2R5GT71"/>
<protein>
    <recommendedName>
        <fullName evidence="2">sulfate adenylyltransferase</fullName>
        <ecNumber evidence="2">2.7.7.4</ecNumber>
    </recommendedName>
    <alternativeName>
        <fullName evidence="9">ATP-sulfurylase</fullName>
    </alternativeName>
    <alternativeName>
        <fullName evidence="7">Sulfate adenylate transferase</fullName>
    </alternativeName>
</protein>
<evidence type="ECO:0000256" key="10">
    <source>
        <dbReference type="SAM" id="MobiDB-lite"/>
    </source>
</evidence>
<sequence length="670" mass="73879">MRSFMSAVRPGRSKAKREQRQAQKTKAEQAQAVQNKGQVEDTAKRLQARVEHLERQQKVLAKEAKVLAAKGNKQAAISRLRKKKMINKEVEKLYGAISNLEQQAFAVESAIGTQEVIKGLRVGKDALKTAYDKIDVDELHDLQDDVAETMQTMEEVDNLLAEPLSGYDFDEDDLAAELAELDQECAVDDVINALPSAPLAPVPKPVSAAQAVTMAKPSPVVPPRPALDLTDQASSVLYEVGQNPTNNRKMQAIRALGGAATRVALGRAAVAQPLTLRLATRAMSTGIPAHGGELVDLMVKDEAEKQKLKSSVDTTMELSDRNACDVELLVNGGFSPLTSFMNQADYESVVERNRLTNDVLFGLPVVLDTDREDLTVGKKVLLQYKGEDLAVMDIEERYTPDKVKETNNCYKTTELAHPGTMMVALERGNTYLSGALKGLQLPTREIPCQTPREVREMLPKDKNVVVFQCRNPLHRAHVELFLRSAAVVENNVVLVHPTVGPTQQDDISGAVRYKTYLTLQDNELKGNDQIVFAYLPYSMQMAGPREALQHMIIRKNYCQMDNGMGVHFIVGRDMAGSKSSITGEDYYGAYDAQEFAGEVASELGMGTVPSLNLVYCGEEHGYMTADKAEETGAKPLKLSGTEFRKRLRAGEDIPEWFAYPSVVKVLRENL</sequence>
<dbReference type="CDD" id="cd00517">
    <property type="entry name" value="ATPS"/>
    <property type="match status" value="1"/>
</dbReference>
<dbReference type="Pfam" id="PF01747">
    <property type="entry name" value="ATP-sulfurylase"/>
    <property type="match status" value="1"/>
</dbReference>
<dbReference type="OrthoDB" id="506431at2759"/>
<dbReference type="Gene3D" id="3.40.50.620">
    <property type="entry name" value="HUPs"/>
    <property type="match status" value="1"/>
</dbReference>
<keyword evidence="4 13" id="KW-0548">Nucleotidyltransferase</keyword>